<name>F2LY86_HIPMA</name>
<dbReference type="Proteomes" id="UP000008139">
    <property type="component" value="Chromosome"/>
</dbReference>
<sequence length="123" mass="14293">MIEIYNDLQSNVLKFKLSGLITAEDYENTLIPAIKEKLKKHRKIRILYHVTKEFKSYQLKAVIDDAKAGLMFFNAWEKIAVVSDVEWIINGVKAFSFIIPAKVKVFSNNEIGNARKWLYQNNI</sequence>
<protein>
    <recommendedName>
        <fullName evidence="3">UspA domain-containing protein</fullName>
    </recommendedName>
</protein>
<accession>F2LY86</accession>
<dbReference type="EMBL" id="CP002606">
    <property type="protein sequence ID" value="AEA34409.1"/>
    <property type="molecule type" value="Genomic_DNA"/>
</dbReference>
<evidence type="ECO:0000313" key="2">
    <source>
        <dbReference type="Proteomes" id="UP000008139"/>
    </source>
</evidence>
<dbReference type="STRING" id="760142.Hipma_1453"/>
<organism evidence="1 2">
    <name type="scientific">Hippea maritima (strain ATCC 700847 / DSM 10411 / MH2)</name>
    <dbReference type="NCBI Taxonomy" id="760142"/>
    <lineage>
        <taxon>Bacteria</taxon>
        <taxon>Pseudomonadati</taxon>
        <taxon>Campylobacterota</taxon>
        <taxon>Desulfurellia</taxon>
        <taxon>Desulfurellales</taxon>
        <taxon>Hippeaceae</taxon>
        <taxon>Hippea</taxon>
    </lineage>
</organism>
<dbReference type="AlphaFoldDB" id="F2LY86"/>
<keyword evidence="2" id="KW-1185">Reference proteome</keyword>
<dbReference type="OrthoDB" id="555504at2"/>
<dbReference type="HOGENOM" id="CLU_137390_1_1_7"/>
<dbReference type="InParanoid" id="F2LY86"/>
<dbReference type="Pfam" id="PF11964">
    <property type="entry name" value="SpoIIAA-like"/>
    <property type="match status" value="1"/>
</dbReference>
<gene>
    <name evidence="1" type="ordered locus">Hipma_1453</name>
</gene>
<dbReference type="InterPro" id="IPR036513">
    <property type="entry name" value="STAS_dom_sf"/>
</dbReference>
<dbReference type="InterPro" id="IPR021866">
    <property type="entry name" value="SpoIIAA-like"/>
</dbReference>
<evidence type="ECO:0000313" key="1">
    <source>
        <dbReference type="EMBL" id="AEA34409.1"/>
    </source>
</evidence>
<dbReference type="eggNOG" id="ENOG5032Z4S">
    <property type="taxonomic scope" value="Bacteria"/>
</dbReference>
<dbReference type="RefSeq" id="WP_013682438.1">
    <property type="nucleotide sequence ID" value="NC_015318.1"/>
</dbReference>
<dbReference type="KEGG" id="hmr:Hipma_1453"/>
<dbReference type="Gene3D" id="3.40.50.10600">
    <property type="entry name" value="SpoIIaa-like domains"/>
    <property type="match status" value="1"/>
</dbReference>
<reference evidence="2" key="2">
    <citation type="submission" date="2011-03" db="EMBL/GenBank/DDBJ databases">
        <title>The complete genome of Hippea maritima DSM 10411.</title>
        <authorList>
            <consortium name="US DOE Joint Genome Institute (JGI-PGF)"/>
            <person name="Lucas S."/>
            <person name="Copeland A."/>
            <person name="Lapidus A."/>
            <person name="Bruce D."/>
            <person name="Goodwin L."/>
            <person name="Pitluck S."/>
            <person name="Peters L."/>
            <person name="Kyrpides N."/>
            <person name="Mavromatis K."/>
            <person name="Pagani I."/>
            <person name="Ivanova N."/>
            <person name="Mikhailova N."/>
            <person name="Lu M."/>
            <person name="Detter J.C."/>
            <person name="Tapia R."/>
            <person name="Han C."/>
            <person name="Land M."/>
            <person name="Hauser L."/>
            <person name="Markowitz V."/>
            <person name="Cheng J.-F."/>
            <person name="Hugenholtz P."/>
            <person name="Woyke T."/>
            <person name="Wu D."/>
            <person name="Spring S."/>
            <person name="Schroeder M."/>
            <person name="Brambilla E."/>
            <person name="Klenk H.-P."/>
            <person name="Eisen J.A."/>
        </authorList>
    </citation>
    <scope>NUCLEOTIDE SEQUENCE [LARGE SCALE GENOMIC DNA]</scope>
    <source>
        <strain evidence="2">ATCC 700847 / DSM 10411 / MH2</strain>
    </source>
</reference>
<dbReference type="SUPFAM" id="SSF52091">
    <property type="entry name" value="SpoIIaa-like"/>
    <property type="match status" value="1"/>
</dbReference>
<evidence type="ECO:0008006" key="3">
    <source>
        <dbReference type="Google" id="ProtNLM"/>
    </source>
</evidence>
<proteinExistence type="predicted"/>
<reference evidence="1 2" key="1">
    <citation type="journal article" date="2011" name="Stand. Genomic Sci.">
        <title>Complete genome sequence of the thermophilic sulfur-reducer Hippea maritima type strain (MH(2)).</title>
        <authorList>
            <person name="Huntemann M."/>
            <person name="Lu M."/>
            <person name="Nolan M."/>
            <person name="Lapidus A."/>
            <person name="Lucas S."/>
            <person name="Hammon N."/>
            <person name="Deshpande S."/>
            <person name="Cheng J.F."/>
            <person name="Tapia R."/>
            <person name="Han C."/>
            <person name="Goodwin L."/>
            <person name="Pitluck S."/>
            <person name="Liolios K."/>
            <person name="Pagani I."/>
            <person name="Ivanova N."/>
            <person name="Ovchinikova G."/>
            <person name="Pati A."/>
            <person name="Chen A."/>
            <person name="Palaniappan K."/>
            <person name="Land M."/>
            <person name="Hauser L."/>
            <person name="Jeffries C.D."/>
            <person name="Detter J.C."/>
            <person name="Brambilla E.M."/>
            <person name="Rohde M."/>
            <person name="Spring S."/>
            <person name="Goker M."/>
            <person name="Woyke T."/>
            <person name="Bristow J."/>
            <person name="Eisen J.A."/>
            <person name="Markowitz V."/>
            <person name="Hugenholtz P."/>
            <person name="Kyrpides N.C."/>
            <person name="Klenk H.P."/>
            <person name="Mavromatis K."/>
        </authorList>
    </citation>
    <scope>NUCLEOTIDE SEQUENCE [LARGE SCALE GENOMIC DNA]</scope>
    <source>
        <strain evidence="2">ATCC 700847 / DSM 10411 / MH2</strain>
    </source>
</reference>
<dbReference type="InterPro" id="IPR038396">
    <property type="entry name" value="SpoIIAA-like_sf"/>
</dbReference>